<sequence length="279" mass="30326">MRDERFRGILEASGLERLGSVYSPLTARMARDVGFEYGIVGGSIAAMALLGVPDISLISSTELVDFVRRITQSTSLAIIVDGDGGYGNPLNAMRLVADLEQAGAHAVTLEDTVFPVPQKKCTGPLVDPAQHAVKLKSAVQARKSLSFGIIARTSVLKNESIESVLDRISLYASTGVDAICLTQVEDINLLKRVSSSTDLPLMLINHNNEDLMSPAELNENRVRLYLSGHQSFEASLVASYLSYLSQRDNTSLSRVLGAKEIASIYNNETLYANLIEEFM</sequence>
<evidence type="ECO:0000313" key="2">
    <source>
        <dbReference type="EMBL" id="ANG63394.1"/>
    </source>
</evidence>
<protein>
    <recommendedName>
        <fullName evidence="4">Carboxyvinyl-carboxyphosphonate phosphorylmutase</fullName>
    </recommendedName>
</protein>
<reference evidence="2 3" key="2">
    <citation type="journal article" date="2018" name="Int. J. Syst. Evol. Microbiol.">
        <title>Marinobacterium aestuarii sp. nov., a benzene-degrading marine bacterium isolated from estuary sediment.</title>
        <authorList>
            <person name="Bae S.S."/>
            <person name="Jung J."/>
            <person name="Chung D."/>
            <person name="Baek K."/>
        </authorList>
    </citation>
    <scope>NUCLEOTIDE SEQUENCE [LARGE SCALE GENOMIC DNA]</scope>
    <source>
        <strain evidence="2 3">ST58-10</strain>
    </source>
</reference>
<proteinExistence type="predicted"/>
<dbReference type="InterPro" id="IPR039556">
    <property type="entry name" value="ICL/PEPM"/>
</dbReference>
<dbReference type="PANTHER" id="PTHR42905:SF3">
    <property type="entry name" value="OXALOACETATE DECARBOXYLASE"/>
    <property type="match status" value="1"/>
</dbReference>
<dbReference type="OrthoDB" id="9771433at2"/>
<reference evidence="3" key="1">
    <citation type="submission" date="2016-05" db="EMBL/GenBank/DDBJ databases">
        <authorList>
            <person name="Baek K."/>
            <person name="Yang S.-J."/>
        </authorList>
    </citation>
    <scope>NUCLEOTIDE SEQUENCE [LARGE SCALE GENOMIC DNA]</scope>
    <source>
        <strain evidence="3">ST58-10</strain>
    </source>
</reference>
<dbReference type="CDD" id="cd00377">
    <property type="entry name" value="ICL_PEPM"/>
    <property type="match status" value="1"/>
</dbReference>
<evidence type="ECO:0008006" key="4">
    <source>
        <dbReference type="Google" id="ProtNLM"/>
    </source>
</evidence>
<keyword evidence="3" id="KW-1185">Reference proteome</keyword>
<dbReference type="Gene3D" id="3.20.20.60">
    <property type="entry name" value="Phosphoenolpyruvate-binding domains"/>
    <property type="match status" value="1"/>
</dbReference>
<dbReference type="SUPFAM" id="SSF51621">
    <property type="entry name" value="Phosphoenolpyruvate/pyruvate domain"/>
    <property type="match status" value="1"/>
</dbReference>
<dbReference type="Proteomes" id="UP000078070">
    <property type="component" value="Chromosome"/>
</dbReference>
<evidence type="ECO:0000256" key="1">
    <source>
        <dbReference type="ARBA" id="ARBA00022723"/>
    </source>
</evidence>
<gene>
    <name evidence="2" type="ORF">A8C75_13560</name>
</gene>
<dbReference type="InterPro" id="IPR040442">
    <property type="entry name" value="Pyrv_kinase-like_dom_sf"/>
</dbReference>
<dbReference type="GO" id="GO:0046872">
    <property type="term" value="F:metal ion binding"/>
    <property type="evidence" value="ECO:0007669"/>
    <property type="project" value="UniProtKB-KW"/>
</dbReference>
<dbReference type="STRING" id="1821621.A8C75_13560"/>
<dbReference type="GO" id="GO:0046421">
    <property type="term" value="F:methylisocitrate lyase activity"/>
    <property type="evidence" value="ECO:0007669"/>
    <property type="project" value="TreeGrafter"/>
</dbReference>
<dbReference type="PANTHER" id="PTHR42905">
    <property type="entry name" value="PHOSPHOENOLPYRUVATE CARBOXYLASE"/>
    <property type="match status" value="1"/>
</dbReference>
<dbReference type="InterPro" id="IPR015813">
    <property type="entry name" value="Pyrv/PenolPyrv_kinase-like_dom"/>
</dbReference>
<dbReference type="AlphaFoldDB" id="A0A1A9EZ70"/>
<name>A0A1A9EZ70_9GAMM</name>
<dbReference type="KEGG" id="mars:A8C75_13560"/>
<organism evidence="2 3">
    <name type="scientific">Marinobacterium aestuarii</name>
    <dbReference type="NCBI Taxonomy" id="1821621"/>
    <lineage>
        <taxon>Bacteria</taxon>
        <taxon>Pseudomonadati</taxon>
        <taxon>Pseudomonadota</taxon>
        <taxon>Gammaproteobacteria</taxon>
        <taxon>Oceanospirillales</taxon>
        <taxon>Oceanospirillaceae</taxon>
        <taxon>Marinobacterium</taxon>
    </lineage>
</organism>
<dbReference type="GO" id="GO:0019629">
    <property type="term" value="P:propionate catabolic process, 2-methylcitrate cycle"/>
    <property type="evidence" value="ECO:0007669"/>
    <property type="project" value="TreeGrafter"/>
</dbReference>
<dbReference type="RefSeq" id="WP_067383293.1">
    <property type="nucleotide sequence ID" value="NZ_CP015839.1"/>
</dbReference>
<dbReference type="EMBL" id="CP015839">
    <property type="protein sequence ID" value="ANG63394.1"/>
    <property type="molecule type" value="Genomic_DNA"/>
</dbReference>
<keyword evidence="1" id="KW-0479">Metal-binding</keyword>
<accession>A0A1A9EZ70</accession>
<dbReference type="Pfam" id="PF13714">
    <property type="entry name" value="PEP_mutase"/>
    <property type="match status" value="1"/>
</dbReference>
<evidence type="ECO:0000313" key="3">
    <source>
        <dbReference type="Proteomes" id="UP000078070"/>
    </source>
</evidence>